<dbReference type="EMBL" id="NFHM01000001">
    <property type="protein sequence ID" value="OUN45895.1"/>
    <property type="molecule type" value="Genomic_DNA"/>
</dbReference>
<evidence type="ECO:0000313" key="2">
    <source>
        <dbReference type="Proteomes" id="UP000195455"/>
    </source>
</evidence>
<dbReference type="Proteomes" id="UP000195455">
    <property type="component" value="Unassembled WGS sequence"/>
</dbReference>
<sequence length="78" mass="9615">MEKREKERFFKKRTMEKSDRKTTEKFCFFAKKQVFLSRKYQRGIMSKKRKKGLMETICFFVYTKKKLLAKLTIFRKVG</sequence>
<accession>A0A1Y3UCR8</accession>
<gene>
    <name evidence="1" type="ORF">B5G26_02440</name>
</gene>
<evidence type="ECO:0000313" key="1">
    <source>
        <dbReference type="EMBL" id="OUN45895.1"/>
    </source>
</evidence>
<proteinExistence type="predicted"/>
<comment type="caution">
    <text evidence="1">The sequence shown here is derived from an EMBL/GenBank/DDBJ whole genome shotgun (WGS) entry which is preliminary data.</text>
</comment>
<dbReference type="AlphaFoldDB" id="A0A1Y3UCR8"/>
<organism evidence="1 2">
    <name type="scientific">Anaerotignum lactatifermentans</name>
    <dbReference type="NCBI Taxonomy" id="160404"/>
    <lineage>
        <taxon>Bacteria</taxon>
        <taxon>Bacillati</taxon>
        <taxon>Bacillota</taxon>
        <taxon>Clostridia</taxon>
        <taxon>Lachnospirales</taxon>
        <taxon>Anaerotignaceae</taxon>
        <taxon>Anaerotignum</taxon>
    </lineage>
</organism>
<name>A0A1Y3UCR8_9FIRM</name>
<protein>
    <submittedName>
        <fullName evidence="1">Uncharacterized protein</fullName>
    </submittedName>
</protein>
<reference evidence="2" key="1">
    <citation type="submission" date="2017-04" db="EMBL/GenBank/DDBJ databases">
        <title>Function of individual gut microbiota members based on whole genome sequencing of pure cultures obtained from chicken caecum.</title>
        <authorList>
            <person name="Medvecky M."/>
            <person name="Cejkova D."/>
            <person name="Polansky O."/>
            <person name="Karasova D."/>
            <person name="Kubasova T."/>
            <person name="Cizek A."/>
            <person name="Rychlik I."/>
        </authorList>
    </citation>
    <scope>NUCLEOTIDE SEQUENCE [LARGE SCALE GENOMIC DNA]</scope>
    <source>
        <strain evidence="2">An75</strain>
    </source>
</reference>